<name>Q8TJ05_METAC</name>
<evidence type="ECO:0000313" key="1">
    <source>
        <dbReference type="EMBL" id="AAM07334.1"/>
    </source>
</evidence>
<accession>Q8TJ05</accession>
<dbReference type="HOGENOM" id="CLU_2353193_0_0_2"/>
<dbReference type="AlphaFoldDB" id="Q8TJ05"/>
<dbReference type="EnsemblBacteria" id="AAM07334">
    <property type="protein sequence ID" value="AAM07334"/>
    <property type="gene ID" value="MA_3985"/>
</dbReference>
<dbReference type="KEGG" id="mac:MA_3985"/>
<sequence>MLFSREYLRNVRYTPDSYDLVYCYVRVFSVLFKSEHIVCAGFHLSIKNVGISTVDIHNFAEKMLHYKRLHSLYLVYFMYQISILLNPDQSHLGYEF</sequence>
<gene>
    <name evidence="1" type="ordered locus">MA_3985</name>
</gene>
<reference evidence="1 2" key="1">
    <citation type="journal article" date="2002" name="Genome Res.">
        <title>The genome of Methanosarcina acetivorans reveals extensive metabolic and physiological diversity.</title>
        <authorList>
            <person name="Galagan J.E."/>
            <person name="Nusbaum C."/>
            <person name="Roy A."/>
            <person name="Endrizzi M.G."/>
            <person name="Macdonald P."/>
            <person name="FitzHugh W."/>
            <person name="Calvo S."/>
            <person name="Engels R."/>
            <person name="Smirnov S."/>
            <person name="Atnoor D."/>
            <person name="Brown A."/>
            <person name="Allen N."/>
            <person name="Naylor J."/>
            <person name="Stange-Thomann N."/>
            <person name="DeArellano K."/>
            <person name="Johnson R."/>
            <person name="Linton L."/>
            <person name="McEwan P."/>
            <person name="McKernan K."/>
            <person name="Talamas J."/>
            <person name="Tirrell A."/>
            <person name="Ye W."/>
            <person name="Zimmer A."/>
            <person name="Barber R.D."/>
            <person name="Cann I."/>
            <person name="Graham D.E."/>
            <person name="Grahame D.A."/>
            <person name="Guss A."/>
            <person name="Hedderich R."/>
            <person name="Ingram-Smith C."/>
            <person name="Kuettner C.H."/>
            <person name="Krzycki J.A."/>
            <person name="Leigh J.A."/>
            <person name="Li W."/>
            <person name="Liu J."/>
            <person name="Mukhopadhyay B."/>
            <person name="Reeve J.N."/>
            <person name="Smith K."/>
            <person name="Springer T.A."/>
            <person name="Umayam L.A."/>
            <person name="White O."/>
            <person name="White R.H."/>
            <person name="de Macario E.C."/>
            <person name="Ferry J.G."/>
            <person name="Jarrell K.F."/>
            <person name="Jing H."/>
            <person name="Macario A.J.L."/>
            <person name="Paulsen I."/>
            <person name="Pritchett M."/>
            <person name="Sowers K.R."/>
            <person name="Swanson R.V."/>
            <person name="Zinder S.H."/>
            <person name="Lander E."/>
            <person name="Metcalf W.W."/>
            <person name="Birren B."/>
        </authorList>
    </citation>
    <scope>NUCLEOTIDE SEQUENCE [LARGE SCALE GENOMIC DNA]</scope>
    <source>
        <strain evidence="2">ATCC 35395 / DSM 2834 / JCM 12185 / C2A</strain>
    </source>
</reference>
<evidence type="ECO:0000313" key="2">
    <source>
        <dbReference type="Proteomes" id="UP000002487"/>
    </source>
</evidence>
<dbReference type="InParanoid" id="Q8TJ05"/>
<proteinExistence type="predicted"/>
<keyword evidence="2" id="KW-1185">Reference proteome</keyword>
<protein>
    <submittedName>
        <fullName evidence="1">Uncharacterized protein</fullName>
    </submittedName>
</protein>
<dbReference type="EMBL" id="AE010299">
    <property type="protein sequence ID" value="AAM07334.1"/>
    <property type="molecule type" value="Genomic_DNA"/>
</dbReference>
<organism evidence="1 2">
    <name type="scientific">Methanosarcina acetivorans (strain ATCC 35395 / DSM 2834 / JCM 12185 / C2A)</name>
    <dbReference type="NCBI Taxonomy" id="188937"/>
    <lineage>
        <taxon>Archaea</taxon>
        <taxon>Methanobacteriati</taxon>
        <taxon>Methanobacteriota</taxon>
        <taxon>Stenosarchaea group</taxon>
        <taxon>Methanomicrobia</taxon>
        <taxon>Methanosarcinales</taxon>
        <taxon>Methanosarcinaceae</taxon>
        <taxon>Methanosarcina</taxon>
    </lineage>
</organism>
<dbReference type="Proteomes" id="UP000002487">
    <property type="component" value="Chromosome"/>
</dbReference>